<protein>
    <recommendedName>
        <fullName evidence="2">C2H2-type domain-containing protein</fullName>
    </recommendedName>
</protein>
<comment type="caution">
    <text evidence="3">The sequence shown here is derived from an EMBL/GenBank/DDBJ whole genome shotgun (WGS) entry which is preliminary data.</text>
</comment>
<evidence type="ECO:0000313" key="3">
    <source>
        <dbReference type="EMBL" id="CCA75616.1"/>
    </source>
</evidence>
<name>G4TWC3_SERID</name>
<gene>
    <name evidence="3" type="ORF">PIIN_09607</name>
</gene>
<reference evidence="3 4" key="1">
    <citation type="journal article" date="2011" name="PLoS Pathog.">
        <title>Endophytic Life Strategies Decoded by Genome and Transcriptome Analyses of the Mutualistic Root Symbiont Piriformospora indica.</title>
        <authorList>
            <person name="Zuccaro A."/>
            <person name="Lahrmann U."/>
            <person name="Guldener U."/>
            <person name="Langen G."/>
            <person name="Pfiffi S."/>
            <person name="Biedenkopf D."/>
            <person name="Wong P."/>
            <person name="Samans B."/>
            <person name="Grimm C."/>
            <person name="Basiewicz M."/>
            <person name="Murat C."/>
            <person name="Martin F."/>
            <person name="Kogel K.H."/>
        </authorList>
    </citation>
    <scope>NUCLEOTIDE SEQUENCE [LARGE SCALE GENOMIC DNA]</scope>
    <source>
        <strain evidence="3 4">DSM 11827</strain>
    </source>
</reference>
<dbReference type="GO" id="GO:0008270">
    <property type="term" value="F:zinc ion binding"/>
    <property type="evidence" value="ECO:0007669"/>
    <property type="project" value="UniProtKB-KW"/>
</dbReference>
<dbReference type="PROSITE" id="PS00028">
    <property type="entry name" value="ZINC_FINGER_C2H2_1"/>
    <property type="match status" value="1"/>
</dbReference>
<evidence type="ECO:0000313" key="4">
    <source>
        <dbReference type="Proteomes" id="UP000007148"/>
    </source>
</evidence>
<keyword evidence="1" id="KW-0479">Metal-binding</keyword>
<organism evidence="3 4">
    <name type="scientific">Serendipita indica (strain DSM 11827)</name>
    <name type="common">Root endophyte fungus</name>
    <name type="synonym">Piriformospora indica</name>
    <dbReference type="NCBI Taxonomy" id="1109443"/>
    <lineage>
        <taxon>Eukaryota</taxon>
        <taxon>Fungi</taxon>
        <taxon>Dikarya</taxon>
        <taxon>Basidiomycota</taxon>
        <taxon>Agaricomycotina</taxon>
        <taxon>Agaricomycetes</taxon>
        <taxon>Sebacinales</taxon>
        <taxon>Serendipitaceae</taxon>
        <taxon>Serendipita</taxon>
    </lineage>
</organism>
<dbReference type="Proteomes" id="UP000007148">
    <property type="component" value="Unassembled WGS sequence"/>
</dbReference>
<dbReference type="HOGENOM" id="CLU_1533165_0_0_1"/>
<keyword evidence="1" id="KW-0862">Zinc</keyword>
<dbReference type="EMBL" id="CAFZ01000483">
    <property type="protein sequence ID" value="CCA75616.1"/>
    <property type="molecule type" value="Genomic_DNA"/>
</dbReference>
<accession>G4TWC3</accession>
<feature type="domain" description="C2H2-type" evidence="2">
    <location>
        <begin position="133"/>
        <end position="163"/>
    </location>
</feature>
<evidence type="ECO:0000256" key="1">
    <source>
        <dbReference type="PROSITE-ProRule" id="PRU00042"/>
    </source>
</evidence>
<keyword evidence="4" id="KW-1185">Reference proteome</keyword>
<dbReference type="PROSITE" id="PS50157">
    <property type="entry name" value="ZINC_FINGER_C2H2_2"/>
    <property type="match status" value="1"/>
</dbReference>
<sequence length="175" mass="20082">MYYDPTVPLQTPETLVFEQTFTDIPFCAQDAEPMLRSNQVPPMNLCFFSSPYTQYVPGTSDGNLISTEILPPFQPAESTVHYYHTNFFQSTPLVEPLLTSSPRLHADKPLSNNGSEQLQYLRFLDRSEQTKKYQCRFNGCGRQIERRDRAIAHVRSDHFKYLPFACSGGCQKVGW</sequence>
<dbReference type="InterPro" id="IPR013087">
    <property type="entry name" value="Znf_C2H2_type"/>
</dbReference>
<evidence type="ECO:0000259" key="2">
    <source>
        <dbReference type="PROSITE" id="PS50157"/>
    </source>
</evidence>
<dbReference type="AlphaFoldDB" id="G4TWC3"/>
<dbReference type="OrthoDB" id="3267568at2759"/>
<dbReference type="InParanoid" id="G4TWC3"/>
<keyword evidence="1" id="KW-0863">Zinc-finger</keyword>
<proteinExistence type="predicted"/>